<dbReference type="GO" id="GO:0005230">
    <property type="term" value="F:extracellular ligand-gated monoatomic ion channel activity"/>
    <property type="evidence" value="ECO:0007669"/>
    <property type="project" value="InterPro"/>
</dbReference>
<dbReference type="Gene3D" id="2.70.170.10">
    <property type="entry name" value="Neurotransmitter-gated ion-channel ligand-binding domain"/>
    <property type="match status" value="1"/>
</dbReference>
<evidence type="ECO:0000313" key="2">
    <source>
        <dbReference type="Ensembl" id="ENSOKIP00005051624.1"/>
    </source>
</evidence>
<dbReference type="Proteomes" id="UP000694557">
    <property type="component" value="Unassembled WGS sequence"/>
</dbReference>
<keyword evidence="3" id="KW-1185">Reference proteome</keyword>
<dbReference type="InterPro" id="IPR006201">
    <property type="entry name" value="Neur_channel"/>
</dbReference>
<dbReference type="GO" id="GO:0016020">
    <property type="term" value="C:membrane"/>
    <property type="evidence" value="ECO:0007669"/>
    <property type="project" value="InterPro"/>
</dbReference>
<name>A0A8C7H1U9_ONCKI</name>
<dbReference type="InterPro" id="IPR006202">
    <property type="entry name" value="Neur_chan_lig-bd"/>
</dbReference>
<dbReference type="Ensembl" id="ENSOKIT00005054539.1">
    <property type="protein sequence ID" value="ENSOKIP00005051624.1"/>
    <property type="gene ID" value="ENSOKIG00005021829.1"/>
</dbReference>
<proteinExistence type="predicted"/>
<dbReference type="Pfam" id="PF02931">
    <property type="entry name" value="Neur_chan_LBD"/>
    <property type="match status" value="1"/>
</dbReference>
<evidence type="ECO:0000259" key="1">
    <source>
        <dbReference type="Pfam" id="PF02931"/>
    </source>
</evidence>
<dbReference type="SUPFAM" id="SSF63712">
    <property type="entry name" value="Nicotinic receptor ligand binding domain-like"/>
    <property type="match status" value="1"/>
</dbReference>
<protein>
    <recommendedName>
        <fullName evidence="1">Neurotransmitter-gated ion-channel ligand-binding domain-containing protein</fullName>
    </recommendedName>
</protein>
<dbReference type="GO" id="GO:0004888">
    <property type="term" value="F:transmembrane signaling receptor activity"/>
    <property type="evidence" value="ECO:0007669"/>
    <property type="project" value="InterPro"/>
</dbReference>
<dbReference type="PANTHER" id="PTHR18945">
    <property type="entry name" value="NEUROTRANSMITTER GATED ION CHANNEL"/>
    <property type="match status" value="1"/>
</dbReference>
<sequence>SLGYQRWVRPIQHAKDRVTDEKNQLMTTNVWLWQEWLDYNLRWDPEDYGGITSIGVPSEAIQLPDIVLYDRSHIMMSTIEHNVFRQDSVTST</sequence>
<dbReference type="AlphaFoldDB" id="A0A8C7H1U9"/>
<feature type="domain" description="Neurotransmitter-gated ion-channel ligand-binding" evidence="1">
    <location>
        <begin position="20"/>
        <end position="79"/>
    </location>
</feature>
<accession>A0A8C7H1U9</accession>
<reference evidence="2" key="2">
    <citation type="submission" date="2025-09" db="UniProtKB">
        <authorList>
            <consortium name="Ensembl"/>
        </authorList>
    </citation>
    <scope>IDENTIFICATION</scope>
</reference>
<evidence type="ECO:0000313" key="3">
    <source>
        <dbReference type="Proteomes" id="UP000694557"/>
    </source>
</evidence>
<dbReference type="GeneTree" id="ENSGT00940000156892"/>
<organism evidence="2 3">
    <name type="scientific">Oncorhynchus kisutch</name>
    <name type="common">Coho salmon</name>
    <name type="synonym">Salmo kisutch</name>
    <dbReference type="NCBI Taxonomy" id="8019"/>
    <lineage>
        <taxon>Eukaryota</taxon>
        <taxon>Metazoa</taxon>
        <taxon>Chordata</taxon>
        <taxon>Craniata</taxon>
        <taxon>Vertebrata</taxon>
        <taxon>Euteleostomi</taxon>
        <taxon>Actinopterygii</taxon>
        <taxon>Neopterygii</taxon>
        <taxon>Teleostei</taxon>
        <taxon>Protacanthopterygii</taxon>
        <taxon>Salmoniformes</taxon>
        <taxon>Salmonidae</taxon>
        <taxon>Salmoninae</taxon>
        <taxon>Oncorhynchus</taxon>
    </lineage>
</organism>
<reference evidence="2" key="1">
    <citation type="submission" date="2025-08" db="UniProtKB">
        <authorList>
            <consortium name="Ensembl"/>
        </authorList>
    </citation>
    <scope>IDENTIFICATION</scope>
</reference>
<dbReference type="InterPro" id="IPR036734">
    <property type="entry name" value="Neur_chan_lig-bd_sf"/>
</dbReference>